<dbReference type="InterPro" id="IPR000182">
    <property type="entry name" value="GNAT_dom"/>
</dbReference>
<dbReference type="InterPro" id="IPR016181">
    <property type="entry name" value="Acyl_CoA_acyltransferase"/>
</dbReference>
<dbReference type="Proteomes" id="UP000199427">
    <property type="component" value="Unassembled WGS sequence"/>
</dbReference>
<dbReference type="EMBL" id="FOES01000061">
    <property type="protein sequence ID" value="SER21764.1"/>
    <property type="molecule type" value="Genomic_DNA"/>
</dbReference>
<proteinExistence type="predicted"/>
<reference evidence="2 3" key="1">
    <citation type="submission" date="2016-10" db="EMBL/GenBank/DDBJ databases">
        <authorList>
            <person name="de Groot N.N."/>
        </authorList>
    </citation>
    <scope>NUCLEOTIDE SEQUENCE [LARGE SCALE GENOMIC DNA]</scope>
    <source>
        <strain evidence="2 3">DSM 21633</strain>
    </source>
</reference>
<dbReference type="RefSeq" id="WP_091776114.1">
    <property type="nucleotide sequence ID" value="NZ_CAESCL010000102.1"/>
</dbReference>
<evidence type="ECO:0000259" key="1">
    <source>
        <dbReference type="PROSITE" id="PS51186"/>
    </source>
</evidence>
<dbReference type="STRING" id="571933.SAMN05216362_1614"/>
<keyword evidence="3" id="KW-1185">Reference proteome</keyword>
<name>A0A1H9MDN0_9BACI</name>
<feature type="domain" description="N-acetyltransferase" evidence="1">
    <location>
        <begin position="6"/>
        <end position="160"/>
    </location>
</feature>
<organism evidence="2 3">
    <name type="scientific">Piscibacillus halophilus</name>
    <dbReference type="NCBI Taxonomy" id="571933"/>
    <lineage>
        <taxon>Bacteria</taxon>
        <taxon>Bacillati</taxon>
        <taxon>Bacillota</taxon>
        <taxon>Bacilli</taxon>
        <taxon>Bacillales</taxon>
        <taxon>Bacillaceae</taxon>
        <taxon>Piscibacillus</taxon>
    </lineage>
</organism>
<evidence type="ECO:0000313" key="3">
    <source>
        <dbReference type="Proteomes" id="UP000199427"/>
    </source>
</evidence>
<gene>
    <name evidence="2" type="ORF">SAMN05216362_1614</name>
</gene>
<dbReference type="AlphaFoldDB" id="A0A1H9MDN0"/>
<dbReference type="SUPFAM" id="SSF55729">
    <property type="entry name" value="Acyl-CoA N-acyltransferases (Nat)"/>
    <property type="match status" value="1"/>
</dbReference>
<dbReference type="PROSITE" id="PS51186">
    <property type="entry name" value="GNAT"/>
    <property type="match status" value="1"/>
</dbReference>
<dbReference type="Gene3D" id="3.40.630.30">
    <property type="match status" value="1"/>
</dbReference>
<dbReference type="GO" id="GO:0016747">
    <property type="term" value="F:acyltransferase activity, transferring groups other than amino-acyl groups"/>
    <property type="evidence" value="ECO:0007669"/>
    <property type="project" value="InterPro"/>
</dbReference>
<protein>
    <submittedName>
        <fullName evidence="2">Acetyltransferase (GNAT) family protein</fullName>
    </submittedName>
</protein>
<sequence length="160" mass="18303">MTLENVTLDFYQEEYRPKLKDYHLSEDQSRYTSMPLEAVEVCQKDNTRYPVVVLYNGDPAGFFVLHGWEGVKAYSQNRQAILMRGFSVNSSFQGKGIAKKSLSILDSFVTKHFPDKNEIILAVNHQNTLAQQVYIKSGYIDRGVRVMGRKGELLILHKAL</sequence>
<accession>A0A1H9MDN0</accession>
<dbReference type="OrthoDB" id="66776at2"/>
<evidence type="ECO:0000313" key="2">
    <source>
        <dbReference type="EMBL" id="SER21764.1"/>
    </source>
</evidence>
<dbReference type="Pfam" id="PF00583">
    <property type="entry name" value="Acetyltransf_1"/>
    <property type="match status" value="1"/>
</dbReference>
<keyword evidence="2" id="KW-0808">Transferase</keyword>